<feature type="transmembrane region" description="Helical" evidence="1">
    <location>
        <begin position="25"/>
        <end position="47"/>
    </location>
</feature>
<keyword evidence="1" id="KW-1133">Transmembrane helix</keyword>
<dbReference type="KEGG" id="crq:GCK72_000768"/>
<sequence length="336" mass="38641">MNSYDIISIRQYQDSDDYCNSLATIAQTLKVTFLVFNNVLFSLLILYKLRKSKDVQDQNFHEPIFNQLFYNSAAFLVLNNIIVFSSFFWDLSDEATALTYLTAAIISIEVFLECSCSILFAIITLFSFLASIQRIIMIYFSDYKWIVTGNWLKYQILLVYASLIHYSYITVKCFPSIGNIICSTDETKRIYYAYNTVFLVMSLISGAIYFHIWRIFRKLKTGDNGTYLLYQFVPIHTMLLIHSLAQSIGELLDETLEIQESHTISLYSNFIFVPNIPAVVSLSYIYDRARVHKLGESPYKWALRPAPPLLLSQFFDLTVAQPSPTGHFAQNAADSP</sequence>
<keyword evidence="1" id="KW-0812">Transmembrane</keyword>
<gene>
    <name evidence="2" type="ORF">GCK72_000768</name>
</gene>
<dbReference type="GeneID" id="9821110"/>
<feature type="transmembrane region" description="Helical" evidence="1">
    <location>
        <begin position="101"/>
        <end position="130"/>
    </location>
</feature>
<evidence type="ECO:0000313" key="2">
    <source>
        <dbReference type="EMBL" id="KAF1768955.1"/>
    </source>
</evidence>
<protein>
    <submittedName>
        <fullName evidence="2">Uncharacterized protein</fullName>
    </submittedName>
</protein>
<keyword evidence="1" id="KW-0472">Membrane</keyword>
<evidence type="ECO:0000313" key="3">
    <source>
        <dbReference type="Proteomes" id="UP000483820"/>
    </source>
</evidence>
<dbReference type="RefSeq" id="XP_053591314.1">
    <property type="nucleotide sequence ID" value="XM_053722669.1"/>
</dbReference>
<organism evidence="2 3">
    <name type="scientific">Caenorhabditis remanei</name>
    <name type="common">Caenorhabditis vulgaris</name>
    <dbReference type="NCBI Taxonomy" id="31234"/>
    <lineage>
        <taxon>Eukaryota</taxon>
        <taxon>Metazoa</taxon>
        <taxon>Ecdysozoa</taxon>
        <taxon>Nematoda</taxon>
        <taxon>Chromadorea</taxon>
        <taxon>Rhabditida</taxon>
        <taxon>Rhabditina</taxon>
        <taxon>Rhabditomorpha</taxon>
        <taxon>Rhabditoidea</taxon>
        <taxon>Rhabditidae</taxon>
        <taxon>Peloderinae</taxon>
        <taxon>Caenorhabditis</taxon>
    </lineage>
</organism>
<comment type="caution">
    <text evidence="2">The sequence shown here is derived from an EMBL/GenBank/DDBJ whole genome shotgun (WGS) entry which is preliminary data.</text>
</comment>
<proteinExistence type="predicted"/>
<feature type="transmembrane region" description="Helical" evidence="1">
    <location>
        <begin position="68"/>
        <end position="89"/>
    </location>
</feature>
<feature type="transmembrane region" description="Helical" evidence="1">
    <location>
        <begin position="191"/>
        <end position="213"/>
    </location>
</feature>
<dbReference type="EMBL" id="WUAV01000001">
    <property type="protein sequence ID" value="KAF1768955.1"/>
    <property type="molecule type" value="Genomic_DNA"/>
</dbReference>
<evidence type="ECO:0000256" key="1">
    <source>
        <dbReference type="SAM" id="Phobius"/>
    </source>
</evidence>
<dbReference type="Proteomes" id="UP000483820">
    <property type="component" value="Chromosome I"/>
</dbReference>
<feature type="transmembrane region" description="Helical" evidence="1">
    <location>
        <begin position="151"/>
        <end position="171"/>
    </location>
</feature>
<reference evidence="2 3" key="1">
    <citation type="submission" date="2019-12" db="EMBL/GenBank/DDBJ databases">
        <title>Chromosome-level assembly of the Caenorhabditis remanei genome.</title>
        <authorList>
            <person name="Teterina A.A."/>
            <person name="Willis J.H."/>
            <person name="Phillips P.C."/>
        </authorList>
    </citation>
    <scope>NUCLEOTIDE SEQUENCE [LARGE SCALE GENOMIC DNA]</scope>
    <source>
        <strain evidence="2 3">PX506</strain>
        <tissue evidence="2">Whole organism</tissue>
    </source>
</reference>
<dbReference type="CTD" id="9821110"/>
<dbReference type="AlphaFoldDB" id="A0A6A5HMY5"/>
<name>A0A6A5HMY5_CAERE</name>
<accession>A0A6A5HMY5</accession>